<evidence type="ECO:0000313" key="2">
    <source>
        <dbReference type="EMBL" id="GGF30764.1"/>
    </source>
</evidence>
<organism evidence="2 3">
    <name type="scientific">Echinicola rosea</name>
    <dbReference type="NCBI Taxonomy" id="1807691"/>
    <lineage>
        <taxon>Bacteria</taxon>
        <taxon>Pseudomonadati</taxon>
        <taxon>Bacteroidota</taxon>
        <taxon>Cytophagia</taxon>
        <taxon>Cytophagales</taxon>
        <taxon>Cyclobacteriaceae</taxon>
        <taxon>Echinicola</taxon>
    </lineage>
</organism>
<keyword evidence="1" id="KW-0732">Signal</keyword>
<accession>A0ABQ1UZ56</accession>
<keyword evidence="3" id="KW-1185">Reference proteome</keyword>
<protein>
    <recommendedName>
        <fullName evidence="4">Phenol degradation protein meta</fullName>
    </recommendedName>
</protein>
<name>A0ABQ1UZ56_9BACT</name>
<evidence type="ECO:0000256" key="1">
    <source>
        <dbReference type="SAM" id="SignalP"/>
    </source>
</evidence>
<dbReference type="Proteomes" id="UP000647339">
    <property type="component" value="Unassembled WGS sequence"/>
</dbReference>
<reference evidence="3" key="1">
    <citation type="journal article" date="2019" name="Int. J. Syst. Evol. Microbiol.">
        <title>The Global Catalogue of Microorganisms (GCM) 10K type strain sequencing project: providing services to taxonomists for standard genome sequencing and annotation.</title>
        <authorList>
            <consortium name="The Broad Institute Genomics Platform"/>
            <consortium name="The Broad Institute Genome Sequencing Center for Infectious Disease"/>
            <person name="Wu L."/>
            <person name="Ma J."/>
        </authorList>
    </citation>
    <scope>NUCLEOTIDE SEQUENCE [LARGE SCALE GENOMIC DNA]</scope>
    <source>
        <strain evidence="3">CGMCC 1.15407</strain>
    </source>
</reference>
<feature type="chain" id="PRO_5046890585" description="Phenol degradation protein meta" evidence="1">
    <location>
        <begin position="22"/>
        <end position="348"/>
    </location>
</feature>
<comment type="caution">
    <text evidence="2">The sequence shown here is derived from an EMBL/GenBank/DDBJ whole genome shotgun (WGS) entry which is preliminary data.</text>
</comment>
<gene>
    <name evidence="2" type="ORF">GCM10011339_18730</name>
</gene>
<evidence type="ECO:0000313" key="3">
    <source>
        <dbReference type="Proteomes" id="UP000647339"/>
    </source>
</evidence>
<dbReference type="EMBL" id="BMIU01000008">
    <property type="protein sequence ID" value="GGF30764.1"/>
    <property type="molecule type" value="Genomic_DNA"/>
</dbReference>
<feature type="signal peptide" evidence="1">
    <location>
        <begin position="1"/>
        <end position="21"/>
    </location>
</feature>
<evidence type="ECO:0008006" key="4">
    <source>
        <dbReference type="Google" id="ProtNLM"/>
    </source>
</evidence>
<proteinExistence type="predicted"/>
<sequence length="348" mass="38802">MIMKWCKLGILFLLFICAANAVSAQGINKSENPYYKPYFDSLKNLEWPYTFPILGKQAYKKGYDLPYGYGISGIYFTQTQEIVIQSILLGFNGSEQLDFSDFITFGPTTAATNAYTIRPDIWVLPFLNLYGMIGGGTTDTNVSLLDPIGLETNQHFKATSFGLGATLSGAVGPFWMAWDNNYNFVDVDVVVEPIPAFNSSFRLGHSILNPSDPEKSLSVWAGVFYQSISNDTKGSINIQEIFPEIGEGGLINYMRDWATTLPPGQRVVANQIIDKMEDISNGIDPGNAVIDYTLDKKVAAPFNLILGAQYQFNKNIMLRSELGVFGKRSQFLLNLNYRFPGFRKNPNK</sequence>